<dbReference type="SUPFAM" id="SSF158472">
    <property type="entry name" value="HAMP domain-like"/>
    <property type="match status" value="1"/>
</dbReference>
<dbReference type="OrthoDB" id="343514at2"/>
<keyword evidence="6" id="KW-1185">Reference proteome</keyword>
<evidence type="ECO:0000313" key="6">
    <source>
        <dbReference type="Proteomes" id="UP000293296"/>
    </source>
</evidence>
<feature type="domain" description="HAMP" evidence="4">
    <location>
        <begin position="443"/>
        <end position="495"/>
    </location>
</feature>
<dbReference type="KEGG" id="dcb:C3Y92_12530"/>
<reference evidence="5 6" key="1">
    <citation type="submission" date="2018-02" db="EMBL/GenBank/DDBJ databases">
        <title>Genome sequence of Desulfovibrio carbinolicus DSM 3852.</title>
        <authorList>
            <person name="Wilbanks E."/>
            <person name="Skennerton C.T."/>
            <person name="Orphan V.J."/>
        </authorList>
    </citation>
    <scope>NUCLEOTIDE SEQUENCE [LARGE SCALE GENOMIC DNA]</scope>
    <source>
        <strain evidence="5 6">DSM 3852</strain>
    </source>
</reference>
<feature type="transmembrane region" description="Helical" evidence="3">
    <location>
        <begin position="418"/>
        <end position="440"/>
    </location>
</feature>
<dbReference type="InterPro" id="IPR036457">
    <property type="entry name" value="PPM-type-like_dom_sf"/>
</dbReference>
<dbReference type="Gene3D" id="3.30.450.20">
    <property type="entry name" value="PAS domain"/>
    <property type="match status" value="1"/>
</dbReference>
<gene>
    <name evidence="5" type="ORF">C3Y92_12530</name>
</gene>
<dbReference type="Gene3D" id="6.10.340.10">
    <property type="match status" value="1"/>
</dbReference>
<feature type="region of interest" description="Disordered" evidence="2">
    <location>
        <begin position="1"/>
        <end position="49"/>
    </location>
</feature>
<dbReference type="Proteomes" id="UP000293296">
    <property type="component" value="Chromosome"/>
</dbReference>
<organism evidence="5 6">
    <name type="scientific">Solidesulfovibrio carbinolicus</name>
    <dbReference type="NCBI Taxonomy" id="296842"/>
    <lineage>
        <taxon>Bacteria</taxon>
        <taxon>Pseudomonadati</taxon>
        <taxon>Thermodesulfobacteriota</taxon>
        <taxon>Desulfovibrionia</taxon>
        <taxon>Desulfovibrionales</taxon>
        <taxon>Desulfovibrionaceae</taxon>
        <taxon>Solidesulfovibrio</taxon>
    </lineage>
</organism>
<evidence type="ECO:0000313" key="5">
    <source>
        <dbReference type="EMBL" id="QAZ68006.1"/>
    </source>
</evidence>
<dbReference type="PANTHER" id="PTHR43156">
    <property type="entry name" value="STAGE II SPORULATION PROTEIN E-RELATED"/>
    <property type="match status" value="1"/>
</dbReference>
<protein>
    <submittedName>
        <fullName evidence="5">Phosphatase</fullName>
    </submittedName>
</protein>
<dbReference type="Pfam" id="PF00672">
    <property type="entry name" value="HAMP"/>
    <property type="match status" value="1"/>
</dbReference>
<dbReference type="GO" id="GO:0016791">
    <property type="term" value="F:phosphatase activity"/>
    <property type="evidence" value="ECO:0007669"/>
    <property type="project" value="TreeGrafter"/>
</dbReference>
<dbReference type="SMART" id="SM00304">
    <property type="entry name" value="HAMP"/>
    <property type="match status" value="1"/>
</dbReference>
<dbReference type="CDD" id="cd06225">
    <property type="entry name" value="HAMP"/>
    <property type="match status" value="1"/>
</dbReference>
<keyword evidence="3" id="KW-0812">Transmembrane</keyword>
<evidence type="ECO:0000256" key="1">
    <source>
        <dbReference type="ARBA" id="ARBA00022801"/>
    </source>
</evidence>
<evidence type="ECO:0000259" key="4">
    <source>
        <dbReference type="PROSITE" id="PS50885"/>
    </source>
</evidence>
<keyword evidence="3" id="KW-0472">Membrane</keyword>
<dbReference type="InterPro" id="IPR003660">
    <property type="entry name" value="HAMP_dom"/>
</dbReference>
<dbReference type="Gene3D" id="3.60.40.10">
    <property type="entry name" value="PPM-type phosphatase domain"/>
    <property type="match status" value="1"/>
</dbReference>
<accession>A0A4P6HMQ9</accession>
<evidence type="ECO:0000256" key="3">
    <source>
        <dbReference type="SAM" id="Phobius"/>
    </source>
</evidence>
<evidence type="ECO:0000256" key="2">
    <source>
        <dbReference type="SAM" id="MobiDB-lite"/>
    </source>
</evidence>
<dbReference type="CDD" id="cd18773">
    <property type="entry name" value="PDC1_HK_sensor"/>
    <property type="match status" value="1"/>
</dbReference>
<sequence length="747" mass="78834">MVHGPSSGTAVLREEQGEGESLVAHPAFVKPQARRQRPRRRRSCPRKRRLAKATGPVYIIPRRVRAKRPCRAAEVAMRIRAKLLIILLALVLPPLVAVSYYALREARLLGDELATRAAQSFKHAAEAELALMVDLIGEDVGDNRLLLELGQTMLATDAARILESPVQPAEPGLAPSISAPSGVDEAQVRSSGAPLLRLAPTFATLQARLGGNLLWAYVALPDGVMATAPSHGPMPAGFDARARPWFQAAMHTDHLVWTILVDAATGRLTATVSGTVRGREGQILGVAGVDAPLEALLPESDLSRRWGDGVRASFVRLEAGRLELIGNRDFLDPALGWKTPLTPMPLAIDNADGQAALVAAMQSHKPALVALSVDGEDYFAALRPFTEAPAGLLVLVPRQAVLHQADSAESAILKRTKAMMAVVAGITLLGAGAAVLLAFFGSRAVTRPLTGLTAAAGKLAEGDLDARAPVGGRDELGQLAAAFNAMAPKLAERMRLKQDMLLAKEVQQNLLPKAPPHLPGLDMAGATIFCDETGGDYFDYLSFAKAPHGGCDVIVGDATGHGIAAALFMATGRALLRGGQGVGCGPAELLTLANALLWQDTADSGRFITLYFLRLEGGGLAPYGRLTWARAGHDPAMVYDPATDDFIELLGPGLPLGVLPDHVYAEQSCPGLTPGQVLLLGTDGIWEARDAGDAMYGKDRLREVIRRHAGGTAAELVAAIHADVAAFQAGAPRDDDITVVAIKALPI</sequence>
<feature type="transmembrane region" description="Helical" evidence="3">
    <location>
        <begin position="83"/>
        <end position="103"/>
    </location>
</feature>
<dbReference type="GO" id="GO:0016020">
    <property type="term" value="C:membrane"/>
    <property type="evidence" value="ECO:0007669"/>
    <property type="project" value="InterPro"/>
</dbReference>
<dbReference type="PROSITE" id="PS50885">
    <property type="entry name" value="HAMP"/>
    <property type="match status" value="1"/>
</dbReference>
<proteinExistence type="predicted"/>
<dbReference type="PANTHER" id="PTHR43156:SF2">
    <property type="entry name" value="STAGE II SPORULATION PROTEIN E"/>
    <property type="match status" value="1"/>
</dbReference>
<keyword evidence="1" id="KW-0378">Hydrolase</keyword>
<dbReference type="InterPro" id="IPR052016">
    <property type="entry name" value="Bact_Sigma-Reg"/>
</dbReference>
<dbReference type="InterPro" id="IPR001932">
    <property type="entry name" value="PPM-type_phosphatase-like_dom"/>
</dbReference>
<dbReference type="GO" id="GO:0007165">
    <property type="term" value="P:signal transduction"/>
    <property type="evidence" value="ECO:0007669"/>
    <property type="project" value="InterPro"/>
</dbReference>
<name>A0A4P6HMQ9_9BACT</name>
<feature type="compositionally biased region" description="Basic residues" evidence="2">
    <location>
        <begin position="32"/>
        <end position="49"/>
    </location>
</feature>
<dbReference type="Pfam" id="PF07228">
    <property type="entry name" value="SpoIIE"/>
    <property type="match status" value="1"/>
</dbReference>
<keyword evidence="3" id="KW-1133">Transmembrane helix</keyword>
<dbReference type="SUPFAM" id="SSF81606">
    <property type="entry name" value="PP2C-like"/>
    <property type="match status" value="1"/>
</dbReference>
<dbReference type="EMBL" id="CP026538">
    <property type="protein sequence ID" value="QAZ68006.1"/>
    <property type="molecule type" value="Genomic_DNA"/>
</dbReference>
<dbReference type="AlphaFoldDB" id="A0A4P6HMQ9"/>
<dbReference type="SMART" id="SM00331">
    <property type="entry name" value="PP2C_SIG"/>
    <property type="match status" value="1"/>
</dbReference>